<protein>
    <submittedName>
        <fullName evidence="2">Uncharacterized protein</fullName>
    </submittedName>
</protein>
<evidence type="ECO:0000256" key="1">
    <source>
        <dbReference type="SAM" id="Phobius"/>
    </source>
</evidence>
<proteinExistence type="predicted"/>
<feature type="transmembrane region" description="Helical" evidence="1">
    <location>
        <begin position="179"/>
        <end position="199"/>
    </location>
</feature>
<keyword evidence="1" id="KW-1133">Transmembrane helix</keyword>
<dbReference type="Proteomes" id="UP000317355">
    <property type="component" value="Unassembled WGS sequence"/>
</dbReference>
<dbReference type="AlphaFoldDB" id="A0A558CI01"/>
<evidence type="ECO:0000313" key="3">
    <source>
        <dbReference type="Proteomes" id="UP000317355"/>
    </source>
</evidence>
<keyword evidence="1" id="KW-0812">Transmembrane</keyword>
<dbReference type="EMBL" id="VMRY01000137">
    <property type="protein sequence ID" value="TVT48396.1"/>
    <property type="molecule type" value="Genomic_DNA"/>
</dbReference>
<accession>A0A558CI01</accession>
<gene>
    <name evidence="2" type="ORF">FHK82_17760</name>
</gene>
<sequence>MSYIADKDWYQGVSESKGLSLRCPFATADRCPRYYQSLSLFSKTGGTSLTPEEDSRLLEKWEKSEFWPRIDEHATSVSHSGEKLISISNFCPEVAFDRYGYFCSSLGAYADEMDSGYAQERLSNEGVSSSDPRWYWAHSYRVHFSECPLYSLLSHPVTESKEVPKEPAAIAPPWWREHLAKIVVGVVLALAAAIIKWVFP</sequence>
<name>A0A558CI01_9GAMM</name>
<organism evidence="2 3">
    <name type="scientific">Sedimenticola thiotaurini</name>
    <dbReference type="NCBI Taxonomy" id="1543721"/>
    <lineage>
        <taxon>Bacteria</taxon>
        <taxon>Pseudomonadati</taxon>
        <taxon>Pseudomonadota</taxon>
        <taxon>Gammaproteobacteria</taxon>
        <taxon>Chromatiales</taxon>
        <taxon>Sedimenticolaceae</taxon>
        <taxon>Sedimenticola</taxon>
    </lineage>
</organism>
<evidence type="ECO:0000313" key="2">
    <source>
        <dbReference type="EMBL" id="TVT48396.1"/>
    </source>
</evidence>
<reference evidence="2 3" key="1">
    <citation type="submission" date="2019-07" db="EMBL/GenBank/DDBJ databases">
        <title>The pathways for chlorine oxyanion respiration interact through the shared metabolite chlorate.</title>
        <authorList>
            <person name="Barnum T.P."/>
            <person name="Cheng Y."/>
            <person name="Hill K.A."/>
            <person name="Lucas L.N."/>
            <person name="Carlson H.K."/>
            <person name="Coates J.D."/>
        </authorList>
    </citation>
    <scope>NUCLEOTIDE SEQUENCE [LARGE SCALE GENOMIC DNA]</scope>
    <source>
        <strain evidence="2">BK-3</strain>
    </source>
</reference>
<keyword evidence="1" id="KW-0472">Membrane</keyword>
<comment type="caution">
    <text evidence="2">The sequence shown here is derived from an EMBL/GenBank/DDBJ whole genome shotgun (WGS) entry which is preliminary data.</text>
</comment>